<organism evidence="2 3">
    <name type="scientific">Dorcoceras hygrometricum</name>
    <dbReference type="NCBI Taxonomy" id="472368"/>
    <lineage>
        <taxon>Eukaryota</taxon>
        <taxon>Viridiplantae</taxon>
        <taxon>Streptophyta</taxon>
        <taxon>Embryophyta</taxon>
        <taxon>Tracheophyta</taxon>
        <taxon>Spermatophyta</taxon>
        <taxon>Magnoliopsida</taxon>
        <taxon>eudicotyledons</taxon>
        <taxon>Gunneridae</taxon>
        <taxon>Pentapetalae</taxon>
        <taxon>asterids</taxon>
        <taxon>lamiids</taxon>
        <taxon>Lamiales</taxon>
        <taxon>Gesneriaceae</taxon>
        <taxon>Didymocarpoideae</taxon>
        <taxon>Trichosporeae</taxon>
        <taxon>Loxocarpinae</taxon>
        <taxon>Dorcoceras</taxon>
    </lineage>
</organism>
<feature type="compositionally biased region" description="Basic residues" evidence="1">
    <location>
        <begin position="284"/>
        <end position="295"/>
    </location>
</feature>
<proteinExistence type="predicted"/>
<evidence type="ECO:0000313" key="2">
    <source>
        <dbReference type="EMBL" id="KZV25804.1"/>
    </source>
</evidence>
<evidence type="ECO:0000256" key="1">
    <source>
        <dbReference type="SAM" id="MobiDB-lite"/>
    </source>
</evidence>
<dbReference type="EMBL" id="KV011835">
    <property type="protein sequence ID" value="KZV25804.1"/>
    <property type="molecule type" value="Genomic_DNA"/>
</dbReference>
<dbReference type="OrthoDB" id="1751168at2759"/>
<feature type="region of interest" description="Disordered" evidence="1">
    <location>
        <begin position="227"/>
        <end position="313"/>
    </location>
</feature>
<dbReference type="Proteomes" id="UP000250235">
    <property type="component" value="Unassembled WGS sequence"/>
</dbReference>
<sequence length="454" mass="50033">MAASLSVNAMQVNFESVLGMEHTGCSVFEGAVIEFFANAQVIAGTIVCFLSNRKMVVTKDVFAEAFGLLSEGMVCFLDLPAQTVAENKMRFFDTDVPFRAPNKNKEMKVENWLLHDIVAKELCAKDSSLDVVTSEKFDLMVTISAGSSVLLAKLVQADLGESVKLHPLKVFNSKSVLTYMKKNMGVDPAGRSTRLLRSRRQWQRRLRRRRRKKEKIVLVKKQVVAGSQAAAEKSTSGTRSYGDSRPLSKLGAAKQSGATPKRKLVMDSSDSESTVSLPLVQITKKQRTRRTKPVKKPAADKTESNPSPVPEISAEADDVSTAAAPEGIVETIELAGEQVVDKEHSTVVRLTSAQAAQQSMNYTGKSVYAPVASMDSKVVSLDTKVDKLMDTQTFTKLDFGIYKRAFYEKMDAVVANVNSSQTTLETILVRQFTEHQLQIAKRFRFFQGVANRVG</sequence>
<gene>
    <name evidence="2" type="ORF">F511_33145</name>
</gene>
<dbReference type="AlphaFoldDB" id="A0A2Z7AVB3"/>
<accession>A0A2Z7AVB3</accession>
<reference evidence="2 3" key="1">
    <citation type="journal article" date="2015" name="Proc. Natl. Acad. Sci. U.S.A.">
        <title>The resurrection genome of Boea hygrometrica: A blueprint for survival of dehydration.</title>
        <authorList>
            <person name="Xiao L."/>
            <person name="Yang G."/>
            <person name="Zhang L."/>
            <person name="Yang X."/>
            <person name="Zhao S."/>
            <person name="Ji Z."/>
            <person name="Zhou Q."/>
            <person name="Hu M."/>
            <person name="Wang Y."/>
            <person name="Chen M."/>
            <person name="Xu Y."/>
            <person name="Jin H."/>
            <person name="Xiao X."/>
            <person name="Hu G."/>
            <person name="Bao F."/>
            <person name="Hu Y."/>
            <person name="Wan P."/>
            <person name="Li L."/>
            <person name="Deng X."/>
            <person name="Kuang T."/>
            <person name="Xiang C."/>
            <person name="Zhu J.K."/>
            <person name="Oliver M.J."/>
            <person name="He Y."/>
        </authorList>
    </citation>
    <scope>NUCLEOTIDE SEQUENCE [LARGE SCALE GENOMIC DNA]</scope>
    <source>
        <strain evidence="3">cv. XS01</strain>
    </source>
</reference>
<keyword evidence="3" id="KW-1185">Reference proteome</keyword>
<evidence type="ECO:0000313" key="3">
    <source>
        <dbReference type="Proteomes" id="UP000250235"/>
    </source>
</evidence>
<protein>
    <submittedName>
        <fullName evidence="2">Kinesin-4-like</fullName>
    </submittedName>
</protein>
<name>A0A2Z7AVB3_9LAMI</name>